<dbReference type="PANTHER" id="PTHR13353">
    <property type="entry name" value="TRANSMEMBRANE PROTEIN 19"/>
    <property type="match status" value="1"/>
</dbReference>
<keyword evidence="8" id="KW-1185">Reference proteome</keyword>
<proteinExistence type="inferred from homology"/>
<dbReference type="OrthoDB" id="30881at2759"/>
<evidence type="ECO:0000313" key="7">
    <source>
        <dbReference type="EMBL" id="OHS93435.1"/>
    </source>
</evidence>
<evidence type="ECO:0000256" key="2">
    <source>
        <dbReference type="ARBA" id="ARBA00009012"/>
    </source>
</evidence>
<comment type="caution">
    <text evidence="7">The sequence shown here is derived from an EMBL/GenBank/DDBJ whole genome shotgun (WGS) entry which is preliminary data.</text>
</comment>
<dbReference type="Pfam" id="PF01940">
    <property type="entry name" value="DUF92"/>
    <property type="match status" value="1"/>
</dbReference>
<name>A0A1J4J6Z8_9EUKA</name>
<keyword evidence="5 6" id="KW-0472">Membrane</keyword>
<dbReference type="AlphaFoldDB" id="A0A1J4J6Z8"/>
<evidence type="ECO:0000313" key="8">
    <source>
        <dbReference type="Proteomes" id="UP000179807"/>
    </source>
</evidence>
<dbReference type="InterPro" id="IPR002794">
    <property type="entry name" value="DUF92_TMEM19"/>
</dbReference>
<dbReference type="EMBL" id="MLAK01001404">
    <property type="protein sequence ID" value="OHS93435.1"/>
    <property type="molecule type" value="Genomic_DNA"/>
</dbReference>
<sequence>MNPVVSIVGDHVLETVGPIWYFILIVLANMLLCKIAYQKKSLSLTGTAATLFVGTSVFWNIGLSGWLILIIFFVSSTILTKVARPYAMEASMGIQKKGGCRDHMQVFANGGPAAIAAILYGFTGDHLYLLLFGAAIAASTSDTWAGEIGILSDKPPVSIVTFQEVEKGLSGGVTVMGTIGGFLGSLTIAVSWYALYSSTGNYDWSTDMLCIAFAGFMGCMADSFLGATVQGHFYDEANNQITEHEYRNGVRLPLCKGIAFIDNDIVNLLSNLYAMVIAYFLFAML</sequence>
<keyword evidence="4 6" id="KW-1133">Transmembrane helix</keyword>
<protein>
    <submittedName>
        <fullName evidence="7">Integral membrane protein</fullName>
    </submittedName>
</protein>
<evidence type="ECO:0000256" key="4">
    <source>
        <dbReference type="ARBA" id="ARBA00022989"/>
    </source>
</evidence>
<comment type="similarity">
    <text evidence="2">Belongs to the TMEM19 family.</text>
</comment>
<evidence type="ECO:0000256" key="1">
    <source>
        <dbReference type="ARBA" id="ARBA00004141"/>
    </source>
</evidence>
<keyword evidence="3 6" id="KW-0812">Transmembrane</keyword>
<dbReference type="PANTHER" id="PTHR13353:SF5">
    <property type="entry name" value="TRANSMEMBRANE PROTEIN 19"/>
    <property type="match status" value="1"/>
</dbReference>
<dbReference type="Proteomes" id="UP000179807">
    <property type="component" value="Unassembled WGS sequence"/>
</dbReference>
<feature type="transmembrane region" description="Helical" evidence="6">
    <location>
        <begin position="265"/>
        <end position="284"/>
    </location>
</feature>
<feature type="transmembrane region" description="Helical" evidence="6">
    <location>
        <begin position="175"/>
        <end position="196"/>
    </location>
</feature>
<accession>A0A1J4J6Z8</accession>
<evidence type="ECO:0000256" key="5">
    <source>
        <dbReference type="ARBA" id="ARBA00023136"/>
    </source>
</evidence>
<feature type="transmembrane region" description="Helical" evidence="6">
    <location>
        <begin position="19"/>
        <end position="37"/>
    </location>
</feature>
<organism evidence="7 8">
    <name type="scientific">Tritrichomonas foetus</name>
    <dbReference type="NCBI Taxonomy" id="1144522"/>
    <lineage>
        <taxon>Eukaryota</taxon>
        <taxon>Metamonada</taxon>
        <taxon>Parabasalia</taxon>
        <taxon>Tritrichomonadida</taxon>
        <taxon>Tritrichomonadidae</taxon>
        <taxon>Tritrichomonas</taxon>
    </lineage>
</organism>
<evidence type="ECO:0000256" key="6">
    <source>
        <dbReference type="SAM" id="Phobius"/>
    </source>
</evidence>
<gene>
    <name evidence="7" type="ORF">TRFO_11871</name>
</gene>
<reference evidence="7" key="1">
    <citation type="submission" date="2016-10" db="EMBL/GenBank/DDBJ databases">
        <authorList>
            <person name="Benchimol M."/>
            <person name="Almeida L.G."/>
            <person name="Vasconcelos A.T."/>
            <person name="Perreira-Neves A."/>
            <person name="Rosa I.A."/>
            <person name="Tasca T."/>
            <person name="Bogo M.R."/>
            <person name="de Souza W."/>
        </authorList>
    </citation>
    <scope>NUCLEOTIDE SEQUENCE [LARGE SCALE GENOMIC DNA]</scope>
    <source>
        <strain evidence="7">K</strain>
    </source>
</reference>
<feature type="transmembrane region" description="Helical" evidence="6">
    <location>
        <begin position="65"/>
        <end position="83"/>
    </location>
</feature>
<dbReference type="VEuPathDB" id="TrichDB:TRFO_11871"/>
<evidence type="ECO:0000256" key="3">
    <source>
        <dbReference type="ARBA" id="ARBA00022692"/>
    </source>
</evidence>
<dbReference type="GO" id="GO:0016020">
    <property type="term" value="C:membrane"/>
    <property type="evidence" value="ECO:0007669"/>
    <property type="project" value="UniProtKB-SubCell"/>
</dbReference>
<comment type="subcellular location">
    <subcellularLocation>
        <location evidence="1">Membrane</location>
        <topology evidence="1">Multi-pass membrane protein</topology>
    </subcellularLocation>
</comment>
<dbReference type="GeneID" id="94830987"/>
<feature type="transmembrane region" description="Helical" evidence="6">
    <location>
        <begin position="208"/>
        <end position="229"/>
    </location>
</feature>
<dbReference type="RefSeq" id="XP_068346572.1">
    <property type="nucleotide sequence ID" value="XM_068496283.1"/>
</dbReference>